<dbReference type="PANTHER" id="PTHR23416:SF23">
    <property type="entry name" value="ACETYLTRANSFERASE C18B11.09C-RELATED"/>
    <property type="match status" value="1"/>
</dbReference>
<evidence type="ECO:0000256" key="1">
    <source>
        <dbReference type="ARBA" id="ARBA00007274"/>
    </source>
</evidence>
<dbReference type="InterPro" id="IPR011004">
    <property type="entry name" value="Trimer_LpxA-like_sf"/>
</dbReference>
<organism evidence="3">
    <name type="scientific">Solibacter usitatus (strain Ellin6076)</name>
    <dbReference type="NCBI Taxonomy" id="234267"/>
    <lineage>
        <taxon>Bacteria</taxon>
        <taxon>Pseudomonadati</taxon>
        <taxon>Acidobacteriota</taxon>
        <taxon>Terriglobia</taxon>
        <taxon>Bryobacterales</taxon>
        <taxon>Solibacteraceae</taxon>
        <taxon>Candidatus Solibacter</taxon>
    </lineage>
</organism>
<dbReference type="SUPFAM" id="SSF51161">
    <property type="entry name" value="Trimeric LpxA-like enzymes"/>
    <property type="match status" value="1"/>
</dbReference>
<dbReference type="EMBL" id="CP000473">
    <property type="protein sequence ID" value="ABJ85605.1"/>
    <property type="molecule type" value="Genomic_DNA"/>
</dbReference>
<evidence type="ECO:0000313" key="3">
    <source>
        <dbReference type="EMBL" id="ABJ85605.1"/>
    </source>
</evidence>
<dbReference type="Pfam" id="PF00132">
    <property type="entry name" value="Hexapep"/>
    <property type="match status" value="1"/>
</dbReference>
<dbReference type="AlphaFoldDB" id="Q01XL0"/>
<dbReference type="PANTHER" id="PTHR23416">
    <property type="entry name" value="SIALIC ACID SYNTHASE-RELATED"/>
    <property type="match status" value="1"/>
</dbReference>
<gene>
    <name evidence="3" type="ordered locus">Acid_4646</name>
</gene>
<dbReference type="STRING" id="234267.Acid_4646"/>
<proteinExistence type="inferred from homology"/>
<dbReference type="Gene3D" id="2.160.10.10">
    <property type="entry name" value="Hexapeptide repeat proteins"/>
    <property type="match status" value="1"/>
</dbReference>
<dbReference type="KEGG" id="sus:Acid_4646"/>
<comment type="similarity">
    <text evidence="1">Belongs to the transferase hexapeptide repeat family.</text>
</comment>
<dbReference type="CDD" id="cd04647">
    <property type="entry name" value="LbH_MAT_like"/>
    <property type="match status" value="1"/>
</dbReference>
<dbReference type="InterPro" id="IPR051159">
    <property type="entry name" value="Hexapeptide_acetyltransf"/>
</dbReference>
<name>Q01XL0_SOLUE</name>
<keyword evidence="2 3" id="KW-0808">Transferase</keyword>
<dbReference type="GO" id="GO:0005829">
    <property type="term" value="C:cytosol"/>
    <property type="evidence" value="ECO:0007669"/>
    <property type="project" value="TreeGrafter"/>
</dbReference>
<dbReference type="InterPro" id="IPR001451">
    <property type="entry name" value="Hexapep"/>
</dbReference>
<dbReference type="FunCoup" id="Q01XL0">
    <property type="interactions" value="355"/>
</dbReference>
<dbReference type="eggNOG" id="COG0110">
    <property type="taxonomic scope" value="Bacteria"/>
</dbReference>
<dbReference type="InParanoid" id="Q01XL0"/>
<dbReference type="HOGENOM" id="CLU_051638_7_0_0"/>
<reference evidence="3" key="1">
    <citation type="submission" date="2006-10" db="EMBL/GenBank/DDBJ databases">
        <title>Complete sequence of Solibacter usitatus Ellin6076.</title>
        <authorList>
            <consortium name="US DOE Joint Genome Institute"/>
            <person name="Copeland A."/>
            <person name="Lucas S."/>
            <person name="Lapidus A."/>
            <person name="Barry K."/>
            <person name="Detter J.C."/>
            <person name="Glavina del Rio T."/>
            <person name="Hammon N."/>
            <person name="Israni S."/>
            <person name="Dalin E."/>
            <person name="Tice H."/>
            <person name="Pitluck S."/>
            <person name="Thompson L.S."/>
            <person name="Brettin T."/>
            <person name="Bruce D."/>
            <person name="Han C."/>
            <person name="Tapia R."/>
            <person name="Gilna P."/>
            <person name="Schmutz J."/>
            <person name="Larimer F."/>
            <person name="Land M."/>
            <person name="Hauser L."/>
            <person name="Kyrpides N."/>
            <person name="Mikhailova N."/>
            <person name="Janssen P.H."/>
            <person name="Kuske C.R."/>
            <person name="Richardson P."/>
        </authorList>
    </citation>
    <scope>NUCLEOTIDE SEQUENCE</scope>
    <source>
        <strain evidence="3">Ellin6076</strain>
    </source>
</reference>
<evidence type="ECO:0000256" key="2">
    <source>
        <dbReference type="ARBA" id="ARBA00022679"/>
    </source>
</evidence>
<sequence length="157" mass="17128">MKIGASCRLERVRIRHPELIELGRCNALTSGCWLWPSKPASSDNRAIRIGESNYFNRDVMIDACGRIEIGNHNMFGPGVYITDSNHVMRPDQWITETGMAIGRVVIGNGCWFGTRSTILKDVELGDRCIVAAGAVVTRSFPAGSVVGGVPAVLLKQQ</sequence>
<accession>Q01XL0</accession>
<dbReference type="GO" id="GO:0008374">
    <property type="term" value="F:O-acyltransferase activity"/>
    <property type="evidence" value="ECO:0007669"/>
    <property type="project" value="TreeGrafter"/>
</dbReference>
<protein>
    <submittedName>
        <fullName evidence="3">Acetyltransferase (Isoleucine patch superfamily)-like protein</fullName>
    </submittedName>
</protein>